<accession>A0ABP8MCZ4</accession>
<sequence>MTNFNSGSLLRQQQQEVEQLIQIVEELSVLPTHQLLQAPAIGQWSIAQCLEHLNSYGHYYLPLMEQAIRQGEARQLPPTDTFRSSWLGDYFTNAMLPKADGSIGYKAKAFKNHQPKPQLDAKAVLTKFLRQQHQLIHLLQQAQSVNIGRLKIPISIARWISLPLGDAFRFLIAHEVRHVLQAQKARKAILPSGPSLVSQ</sequence>
<dbReference type="Pfam" id="PF12867">
    <property type="entry name" value="DinB_2"/>
    <property type="match status" value="1"/>
</dbReference>
<protein>
    <submittedName>
        <fullName evidence="2">DinB family protein</fullName>
    </submittedName>
</protein>
<gene>
    <name evidence="2" type="ORF">GCM10023189_03720</name>
</gene>
<evidence type="ECO:0000259" key="1">
    <source>
        <dbReference type="Pfam" id="PF12867"/>
    </source>
</evidence>
<keyword evidence="3" id="KW-1185">Reference proteome</keyword>
<dbReference type="Gene3D" id="1.20.120.450">
    <property type="entry name" value="dinb family like domain"/>
    <property type="match status" value="1"/>
</dbReference>
<dbReference type="RefSeq" id="WP_345240009.1">
    <property type="nucleotide sequence ID" value="NZ_BAABHD010000003.1"/>
</dbReference>
<dbReference type="SUPFAM" id="SSF109854">
    <property type="entry name" value="DinB/YfiT-like putative metalloenzymes"/>
    <property type="match status" value="1"/>
</dbReference>
<name>A0ABP8MCZ4_9BACT</name>
<dbReference type="InterPro" id="IPR024775">
    <property type="entry name" value="DinB-like"/>
</dbReference>
<dbReference type="EMBL" id="BAABHD010000003">
    <property type="protein sequence ID" value="GAA4447386.1"/>
    <property type="molecule type" value="Genomic_DNA"/>
</dbReference>
<reference evidence="3" key="1">
    <citation type="journal article" date="2019" name="Int. J. Syst. Evol. Microbiol.">
        <title>The Global Catalogue of Microorganisms (GCM) 10K type strain sequencing project: providing services to taxonomists for standard genome sequencing and annotation.</title>
        <authorList>
            <consortium name="The Broad Institute Genomics Platform"/>
            <consortium name="The Broad Institute Genome Sequencing Center for Infectious Disease"/>
            <person name="Wu L."/>
            <person name="Ma J."/>
        </authorList>
    </citation>
    <scope>NUCLEOTIDE SEQUENCE [LARGE SCALE GENOMIC DNA]</scope>
    <source>
        <strain evidence="3">JCM 17927</strain>
    </source>
</reference>
<evidence type="ECO:0000313" key="2">
    <source>
        <dbReference type="EMBL" id="GAA4447386.1"/>
    </source>
</evidence>
<comment type="caution">
    <text evidence="2">The sequence shown here is derived from an EMBL/GenBank/DDBJ whole genome shotgun (WGS) entry which is preliminary data.</text>
</comment>
<dbReference type="InterPro" id="IPR034660">
    <property type="entry name" value="DinB/YfiT-like"/>
</dbReference>
<organism evidence="2 3">
    <name type="scientific">Nibrella saemangeumensis</name>
    <dbReference type="NCBI Taxonomy" id="1084526"/>
    <lineage>
        <taxon>Bacteria</taxon>
        <taxon>Pseudomonadati</taxon>
        <taxon>Bacteroidota</taxon>
        <taxon>Cytophagia</taxon>
        <taxon>Cytophagales</taxon>
        <taxon>Spirosomataceae</taxon>
        <taxon>Nibrella</taxon>
    </lineage>
</organism>
<proteinExistence type="predicted"/>
<feature type="domain" description="DinB-like" evidence="1">
    <location>
        <begin position="27"/>
        <end position="182"/>
    </location>
</feature>
<dbReference type="Proteomes" id="UP001501175">
    <property type="component" value="Unassembled WGS sequence"/>
</dbReference>
<evidence type="ECO:0000313" key="3">
    <source>
        <dbReference type="Proteomes" id="UP001501175"/>
    </source>
</evidence>